<dbReference type="RefSeq" id="WP_025022678.1">
    <property type="nucleotide sequence ID" value="NZ_AZGD01000011.1"/>
</dbReference>
<dbReference type="STRING" id="1423755.FC40_GL000346"/>
<protein>
    <submittedName>
        <fullName evidence="1">Uncharacterized protein</fullName>
    </submittedName>
</protein>
<dbReference type="Pfam" id="PF08282">
    <property type="entry name" value="Hydrolase_3"/>
    <property type="match status" value="1"/>
</dbReference>
<dbReference type="AlphaFoldDB" id="A0A0R1WVX7"/>
<comment type="caution">
    <text evidence="1">The sequence shown here is derived from an EMBL/GenBank/DDBJ whole genome shotgun (WGS) entry which is preliminary data.</text>
</comment>
<evidence type="ECO:0000313" key="2">
    <source>
        <dbReference type="Proteomes" id="UP000051054"/>
    </source>
</evidence>
<sequence>MTQNFANEHPIMYDDVRKIATFIAEYFPMLSISWFTEDTWSTLAQDDNIKAMEEQTGLQAKVVKKPQFSRKDPVYKMLVMGTDADKLYEATSAINHMDMSYTSGGYTSETCFEVKNTSELTEE</sequence>
<reference evidence="1 2" key="1">
    <citation type="journal article" date="2015" name="Genome Announc.">
        <title>Expanding the biotechnology potential of lactobacilli through comparative genomics of 213 strains and associated genera.</title>
        <authorList>
            <person name="Sun Z."/>
            <person name="Harris H.M."/>
            <person name="McCann A."/>
            <person name="Guo C."/>
            <person name="Argimon S."/>
            <person name="Zhang W."/>
            <person name="Yang X."/>
            <person name="Jeffery I.B."/>
            <person name="Cooney J.C."/>
            <person name="Kagawa T.F."/>
            <person name="Liu W."/>
            <person name="Song Y."/>
            <person name="Salvetti E."/>
            <person name="Wrobel A."/>
            <person name="Rasinkangas P."/>
            <person name="Parkhill J."/>
            <person name="Rea M.C."/>
            <person name="O'Sullivan O."/>
            <person name="Ritari J."/>
            <person name="Douillard F.P."/>
            <person name="Paul Ross R."/>
            <person name="Yang R."/>
            <person name="Briner A.E."/>
            <person name="Felis G.E."/>
            <person name="de Vos W.M."/>
            <person name="Barrangou R."/>
            <person name="Klaenhammer T.R."/>
            <person name="Caufield P.W."/>
            <person name="Cui Y."/>
            <person name="Zhang H."/>
            <person name="O'Toole P.W."/>
        </authorList>
    </citation>
    <scope>NUCLEOTIDE SEQUENCE [LARGE SCALE GENOMIC DNA]</scope>
    <source>
        <strain evidence="1 2">DSM 18933</strain>
    </source>
</reference>
<gene>
    <name evidence="1" type="ORF">FC40_GL000346</name>
</gene>
<evidence type="ECO:0000313" key="1">
    <source>
        <dbReference type="EMBL" id="KRM20180.1"/>
    </source>
</evidence>
<dbReference type="PATRIC" id="fig|1423755.3.peg.381"/>
<organism evidence="1 2">
    <name type="scientific">Ligilactobacillus hayakitensis DSM 18933 = JCM 14209</name>
    <dbReference type="NCBI Taxonomy" id="1423755"/>
    <lineage>
        <taxon>Bacteria</taxon>
        <taxon>Bacillati</taxon>
        <taxon>Bacillota</taxon>
        <taxon>Bacilli</taxon>
        <taxon>Lactobacillales</taxon>
        <taxon>Lactobacillaceae</taxon>
        <taxon>Ligilactobacillus</taxon>
    </lineage>
</organism>
<dbReference type="Proteomes" id="UP000051054">
    <property type="component" value="Unassembled WGS sequence"/>
</dbReference>
<keyword evidence="2" id="KW-1185">Reference proteome</keyword>
<dbReference type="EMBL" id="AZGD01000011">
    <property type="protein sequence ID" value="KRM20180.1"/>
    <property type="molecule type" value="Genomic_DNA"/>
</dbReference>
<proteinExistence type="predicted"/>
<accession>A0A0R1WVX7</accession>
<name>A0A0R1WVX7_9LACO</name>
<dbReference type="Gene3D" id="3.30.1240.10">
    <property type="match status" value="1"/>
</dbReference>